<dbReference type="EMBL" id="CP064954">
    <property type="protein sequence ID" value="QPK79127.1"/>
    <property type="molecule type" value="Genomic_DNA"/>
</dbReference>
<reference evidence="1 2" key="1">
    <citation type="submission" date="2020-11" db="EMBL/GenBank/DDBJ databases">
        <title>Corynebacterium sp. ZJ-599.</title>
        <authorList>
            <person name="Zhou J."/>
        </authorList>
    </citation>
    <scope>NUCLEOTIDE SEQUENCE [LARGE SCALE GENOMIC DNA]</scope>
    <source>
        <strain evidence="1 2">ZJ-599</strain>
    </source>
</reference>
<accession>A0A7T0PBY3</accession>
<name>A0A7T0PBY3_9CORY</name>
<dbReference type="KEGG" id="cliz:G7Y31_11660"/>
<protein>
    <submittedName>
        <fullName evidence="1">Uncharacterized protein</fullName>
    </submittedName>
</protein>
<proteinExistence type="predicted"/>
<dbReference type="Proteomes" id="UP000594681">
    <property type="component" value="Chromosome"/>
</dbReference>
<dbReference type="AlphaFoldDB" id="A0A7T0PBY3"/>
<keyword evidence="2" id="KW-1185">Reference proteome</keyword>
<dbReference type="RefSeq" id="WP_165009997.1">
    <property type="nucleotide sequence ID" value="NZ_CP064954.1"/>
</dbReference>
<evidence type="ECO:0000313" key="1">
    <source>
        <dbReference type="EMBL" id="QPK79127.1"/>
    </source>
</evidence>
<gene>
    <name evidence="1" type="ORF">G7Y31_11660</name>
</gene>
<sequence>MTKPTVPKIEFAAFDAMCEVASWLKSGFLRRAAAAEKHSIQEGYWIEQARLVNSTMREVDQTDLAEITATSEFFASLLEVVWPEVSRKARK</sequence>
<organism evidence="1 2">
    <name type="scientific">Corynebacterium lizhenjunii</name>
    <dbReference type="NCBI Taxonomy" id="2709394"/>
    <lineage>
        <taxon>Bacteria</taxon>
        <taxon>Bacillati</taxon>
        <taxon>Actinomycetota</taxon>
        <taxon>Actinomycetes</taxon>
        <taxon>Mycobacteriales</taxon>
        <taxon>Corynebacteriaceae</taxon>
        <taxon>Corynebacterium</taxon>
    </lineage>
</organism>
<evidence type="ECO:0000313" key="2">
    <source>
        <dbReference type="Proteomes" id="UP000594681"/>
    </source>
</evidence>